<dbReference type="EMBL" id="QXQA01000007">
    <property type="protein sequence ID" value="RIX52453.1"/>
    <property type="molecule type" value="Genomic_DNA"/>
</dbReference>
<proteinExistence type="predicted"/>
<reference evidence="1 2" key="1">
    <citation type="submission" date="2018-09" db="EMBL/GenBank/DDBJ databases">
        <title>Paenibacillus aracenensis nov. sp. isolated from a cave in southern Spain.</title>
        <authorList>
            <person name="Jurado V."/>
            <person name="Gutierrez-Patricio S."/>
            <person name="Gonzalez-Pimentel J.L."/>
            <person name="Miller A.Z."/>
            <person name="Laiz L."/>
            <person name="Saiz-Jimenez C."/>
        </authorList>
    </citation>
    <scope>NUCLEOTIDE SEQUENCE [LARGE SCALE GENOMIC DNA]</scope>
    <source>
        <strain evidence="1 2">DSM 22867</strain>
    </source>
</reference>
<comment type="caution">
    <text evidence="1">The sequence shown here is derived from an EMBL/GenBank/DDBJ whole genome shotgun (WGS) entry which is preliminary data.</text>
</comment>
<dbReference type="AlphaFoldDB" id="A0A3A1V1M9"/>
<protein>
    <submittedName>
        <fullName evidence="1">Uncharacterized protein</fullName>
    </submittedName>
</protein>
<dbReference type="Proteomes" id="UP000266482">
    <property type="component" value="Unassembled WGS sequence"/>
</dbReference>
<name>A0A3A1V1M9_9BACL</name>
<organism evidence="1 2">
    <name type="scientific">Paenibacillus nanensis</name>
    <dbReference type="NCBI Taxonomy" id="393251"/>
    <lineage>
        <taxon>Bacteria</taxon>
        <taxon>Bacillati</taxon>
        <taxon>Bacillota</taxon>
        <taxon>Bacilli</taxon>
        <taxon>Bacillales</taxon>
        <taxon>Paenibacillaceae</taxon>
        <taxon>Paenibacillus</taxon>
    </lineage>
</organism>
<evidence type="ECO:0000313" key="2">
    <source>
        <dbReference type="Proteomes" id="UP000266482"/>
    </source>
</evidence>
<keyword evidence="2" id="KW-1185">Reference proteome</keyword>
<accession>A0A3A1V1M9</accession>
<evidence type="ECO:0000313" key="1">
    <source>
        <dbReference type="EMBL" id="RIX52453.1"/>
    </source>
</evidence>
<gene>
    <name evidence="1" type="ORF">D3P08_13345</name>
</gene>
<sequence length="110" mass="12656">MKASGTIHMAAFPKLTDRLREVYVCAWDDGERTFVSSEFTWKRICPWRKMAEDGLTTWMEDTVSQRSDAMHGDPCRSIYEYAAAIQSIIPRIRLSFRSSSVRAETKTSDI</sequence>